<keyword evidence="2" id="KW-1185">Reference proteome</keyword>
<reference evidence="1 2" key="1">
    <citation type="journal article" date="2024" name="bioRxiv">
        <title>A reference genome for Trichogramma kaykai: A tiny desert-dwelling parasitoid wasp with competing sex-ratio distorters.</title>
        <authorList>
            <person name="Culotta J."/>
            <person name="Lindsey A.R."/>
        </authorList>
    </citation>
    <scope>NUCLEOTIDE SEQUENCE [LARGE SCALE GENOMIC DNA]</scope>
    <source>
        <strain evidence="1 2">KSX58</strain>
    </source>
</reference>
<proteinExistence type="predicted"/>
<protein>
    <submittedName>
        <fullName evidence="1">Uncharacterized protein</fullName>
    </submittedName>
</protein>
<comment type="caution">
    <text evidence="1">The sequence shown here is derived from an EMBL/GenBank/DDBJ whole genome shotgun (WGS) entry which is preliminary data.</text>
</comment>
<dbReference type="AlphaFoldDB" id="A0ABD2XN00"/>
<name>A0ABD2XN00_9HYME</name>
<accession>A0ABD2XN00</accession>
<sequence length="239" mass="26943">MSSIFIPSGNKNLYIFKIAFSIVQKYRQIGVIKHRRSYGIPSDADSLRGCNLRYSYIYINSRILNPLACKRPHTHSTSSNGESVYIRLLRAYSIAFLEGAAAAEYKFKSSSGGRSFKQAVNTEISPLWHHRHTALVSSERELWRDPRFSSAAVSSSPRAIVQVQKSSRARLEAGRRLEHERAFNFIPCHCSDAAAVATVPNYKKKKEKKVIVDRGGVRLDARVRASVRGCVRSRSARKK</sequence>
<gene>
    <name evidence="1" type="ORF">TKK_001523</name>
</gene>
<dbReference type="EMBL" id="JBJJXI010000019">
    <property type="protein sequence ID" value="KAL3406138.1"/>
    <property type="molecule type" value="Genomic_DNA"/>
</dbReference>
<evidence type="ECO:0000313" key="2">
    <source>
        <dbReference type="Proteomes" id="UP001627154"/>
    </source>
</evidence>
<dbReference type="Proteomes" id="UP001627154">
    <property type="component" value="Unassembled WGS sequence"/>
</dbReference>
<organism evidence="1 2">
    <name type="scientific">Trichogramma kaykai</name>
    <dbReference type="NCBI Taxonomy" id="54128"/>
    <lineage>
        <taxon>Eukaryota</taxon>
        <taxon>Metazoa</taxon>
        <taxon>Ecdysozoa</taxon>
        <taxon>Arthropoda</taxon>
        <taxon>Hexapoda</taxon>
        <taxon>Insecta</taxon>
        <taxon>Pterygota</taxon>
        <taxon>Neoptera</taxon>
        <taxon>Endopterygota</taxon>
        <taxon>Hymenoptera</taxon>
        <taxon>Apocrita</taxon>
        <taxon>Proctotrupomorpha</taxon>
        <taxon>Chalcidoidea</taxon>
        <taxon>Trichogrammatidae</taxon>
        <taxon>Trichogramma</taxon>
    </lineage>
</organism>
<evidence type="ECO:0000313" key="1">
    <source>
        <dbReference type="EMBL" id="KAL3406138.1"/>
    </source>
</evidence>